<dbReference type="PANTHER" id="PTHR30590:SF2">
    <property type="entry name" value="INNER MEMBRANE PROTEIN"/>
    <property type="match status" value="1"/>
</dbReference>
<feature type="transmembrane region" description="Helical" evidence="1">
    <location>
        <begin position="272"/>
        <end position="295"/>
    </location>
</feature>
<accession>A0A4R1XRR6</accession>
<evidence type="ECO:0000256" key="1">
    <source>
        <dbReference type="SAM" id="Phobius"/>
    </source>
</evidence>
<feature type="transmembrane region" description="Helical" evidence="1">
    <location>
        <begin position="118"/>
        <end position="136"/>
    </location>
</feature>
<feature type="transmembrane region" description="Helical" evidence="1">
    <location>
        <begin position="315"/>
        <end position="338"/>
    </location>
</feature>
<evidence type="ECO:0000313" key="3">
    <source>
        <dbReference type="EMBL" id="TCM67037.1"/>
    </source>
</evidence>
<gene>
    <name evidence="3" type="ORF">EC844_11078</name>
</gene>
<dbReference type="Proteomes" id="UP000294963">
    <property type="component" value="Unassembled WGS sequence"/>
</dbReference>
<name>A0A4R1XRR6_ACICA</name>
<evidence type="ECO:0000313" key="4">
    <source>
        <dbReference type="Proteomes" id="UP000294963"/>
    </source>
</evidence>
<feature type="transmembrane region" description="Helical" evidence="1">
    <location>
        <begin position="143"/>
        <end position="163"/>
    </location>
</feature>
<dbReference type="AlphaFoldDB" id="A0A4R1XRR6"/>
<dbReference type="Pfam" id="PF04235">
    <property type="entry name" value="DUF418"/>
    <property type="match status" value="1"/>
</dbReference>
<feature type="transmembrane region" description="Helical" evidence="1">
    <location>
        <begin position="51"/>
        <end position="75"/>
    </location>
</feature>
<keyword evidence="1" id="KW-0812">Transmembrane</keyword>
<dbReference type="InterPro" id="IPR007349">
    <property type="entry name" value="DUF418"/>
</dbReference>
<keyword evidence="1" id="KW-0472">Membrane</keyword>
<organism evidence="3 4">
    <name type="scientific">Acinetobacter calcoaceticus</name>
    <dbReference type="NCBI Taxonomy" id="471"/>
    <lineage>
        <taxon>Bacteria</taxon>
        <taxon>Pseudomonadati</taxon>
        <taxon>Pseudomonadota</taxon>
        <taxon>Gammaproteobacteria</taxon>
        <taxon>Moraxellales</taxon>
        <taxon>Moraxellaceae</taxon>
        <taxon>Acinetobacter</taxon>
        <taxon>Acinetobacter calcoaceticus/baumannii complex</taxon>
    </lineage>
</organism>
<comment type="caution">
    <text evidence="3">The sequence shown here is derived from an EMBL/GenBank/DDBJ whole genome shotgun (WGS) entry which is preliminary data.</text>
</comment>
<sequence>MLTTTLNRQPVLDILRGFALFGILMVNIGHFSSAYWGFELINPMQNSRFELLVAFLITVFFDSKFYLIFAFLFGYGFSLQLNTADRQQQSFMPIYFRRILGLFVIGSIHALLLSRGDILMFYAVLAIPLYFIRQWSDLKLLKCALFFIVVPNIFWAVLNGLYYPQIDQSMRIYEIEWIEYLALGGWSELITLHWVELELLWLDVMMAQGSVAFAMFCIGLVAGRRQLFLHLERYQPYLPMLLYAGFGLGLPIAVVLGYSVHLQDNFSLRLIIWNFSVWSSPLLAATYMLIIIKLYQTGRLSIIMNLLASAGRMALTNYILQSVICTYIFFGVGLGWMGQVTPSQTVLIVVTIFISQCLLSQIWLRYFRYGPLEWLLRSLTHLKFPSPRGEG</sequence>
<protein>
    <recommendedName>
        <fullName evidence="2">DUF418 domain-containing protein</fullName>
    </recommendedName>
</protein>
<feature type="transmembrane region" description="Helical" evidence="1">
    <location>
        <begin position="199"/>
        <end position="221"/>
    </location>
</feature>
<dbReference type="InterPro" id="IPR052529">
    <property type="entry name" value="Bact_Transport_Assoc"/>
</dbReference>
<keyword evidence="4" id="KW-1185">Reference proteome</keyword>
<reference evidence="3 4" key="1">
    <citation type="submission" date="2019-03" db="EMBL/GenBank/DDBJ databases">
        <title>Genomic analyses of the natural microbiome of Caenorhabditis elegans.</title>
        <authorList>
            <person name="Samuel B."/>
        </authorList>
    </citation>
    <scope>NUCLEOTIDE SEQUENCE [LARGE SCALE GENOMIC DNA]</scope>
    <source>
        <strain evidence="3 4">JUb89</strain>
    </source>
</reference>
<feature type="domain" description="DUF418" evidence="2">
    <location>
        <begin position="222"/>
        <end position="382"/>
    </location>
</feature>
<feature type="transmembrane region" description="Helical" evidence="1">
    <location>
        <begin position="95"/>
        <end position="112"/>
    </location>
</feature>
<proteinExistence type="predicted"/>
<evidence type="ECO:0000259" key="2">
    <source>
        <dbReference type="Pfam" id="PF04235"/>
    </source>
</evidence>
<feature type="transmembrane region" description="Helical" evidence="1">
    <location>
        <begin position="241"/>
        <end position="260"/>
    </location>
</feature>
<keyword evidence="1" id="KW-1133">Transmembrane helix</keyword>
<dbReference type="PANTHER" id="PTHR30590">
    <property type="entry name" value="INNER MEMBRANE PROTEIN"/>
    <property type="match status" value="1"/>
</dbReference>
<dbReference type="OrthoDB" id="9807744at2"/>
<dbReference type="EMBL" id="SLVJ01000010">
    <property type="protein sequence ID" value="TCM67037.1"/>
    <property type="molecule type" value="Genomic_DNA"/>
</dbReference>
<feature type="transmembrane region" description="Helical" evidence="1">
    <location>
        <begin position="344"/>
        <end position="367"/>
    </location>
</feature>
<feature type="transmembrane region" description="Helical" evidence="1">
    <location>
        <begin position="12"/>
        <end position="31"/>
    </location>
</feature>